<evidence type="ECO:0000313" key="6">
    <source>
        <dbReference type="Proteomes" id="UP000000249"/>
    </source>
</evidence>
<dbReference type="InterPro" id="IPR046335">
    <property type="entry name" value="LacI/GalR-like_sensor"/>
</dbReference>
<dbReference type="AlphaFoldDB" id="A0A0H3AL37"/>
<dbReference type="InterPro" id="IPR028082">
    <property type="entry name" value="Peripla_BP_I"/>
</dbReference>
<evidence type="ECO:0000259" key="4">
    <source>
        <dbReference type="PROSITE" id="PS50932"/>
    </source>
</evidence>
<dbReference type="Proteomes" id="UP000000249">
    <property type="component" value="Chromosome 1"/>
</dbReference>
<dbReference type="InterPro" id="IPR000843">
    <property type="entry name" value="HTH_LacI"/>
</dbReference>
<evidence type="ECO:0000256" key="2">
    <source>
        <dbReference type="ARBA" id="ARBA00023125"/>
    </source>
</evidence>
<dbReference type="SUPFAM" id="SSF53822">
    <property type="entry name" value="Periplasmic binding protein-like I"/>
    <property type="match status" value="1"/>
</dbReference>
<dbReference type="PROSITE" id="PS50932">
    <property type="entry name" value="HTH_LACI_2"/>
    <property type="match status" value="1"/>
</dbReference>
<dbReference type="eggNOG" id="COG1609">
    <property type="taxonomic scope" value="Bacteria"/>
</dbReference>
<dbReference type="PRINTS" id="PR00036">
    <property type="entry name" value="HTHLACI"/>
</dbReference>
<dbReference type="RefSeq" id="WP_000101062.1">
    <property type="nucleotide sequence ID" value="NC_009457.1"/>
</dbReference>
<evidence type="ECO:0000256" key="1">
    <source>
        <dbReference type="ARBA" id="ARBA00023015"/>
    </source>
</evidence>
<dbReference type="PATRIC" id="fig|345073.21.peg.1364"/>
<evidence type="ECO:0000313" key="5">
    <source>
        <dbReference type="EMBL" id="ABQ21256.1"/>
    </source>
</evidence>
<dbReference type="PANTHER" id="PTHR30146:SF131">
    <property type="entry name" value="LACI FAMILY DNA-BINDING TRANSCRIPTIONAL REGULATOR"/>
    <property type="match status" value="1"/>
</dbReference>
<dbReference type="SMART" id="SM00354">
    <property type="entry name" value="HTH_LACI"/>
    <property type="match status" value="1"/>
</dbReference>
<dbReference type="GO" id="GO:0000976">
    <property type="term" value="F:transcription cis-regulatory region binding"/>
    <property type="evidence" value="ECO:0007669"/>
    <property type="project" value="TreeGrafter"/>
</dbReference>
<dbReference type="GO" id="GO:0003700">
    <property type="term" value="F:DNA-binding transcription factor activity"/>
    <property type="evidence" value="ECO:0007669"/>
    <property type="project" value="TreeGrafter"/>
</dbReference>
<dbReference type="InterPro" id="IPR010982">
    <property type="entry name" value="Lambda_DNA-bd_dom_sf"/>
</dbReference>
<name>A0A0H3AL37_VIBC3</name>
<dbReference type="Gene3D" id="3.40.50.2300">
    <property type="match status" value="2"/>
</dbReference>
<dbReference type="PANTHER" id="PTHR30146">
    <property type="entry name" value="LACI-RELATED TRANSCRIPTIONAL REPRESSOR"/>
    <property type="match status" value="1"/>
</dbReference>
<dbReference type="CDD" id="cd06270">
    <property type="entry name" value="PBP1_GalS-like"/>
    <property type="match status" value="1"/>
</dbReference>
<proteinExistence type="predicted"/>
<reference evidence="5 6" key="1">
    <citation type="submission" date="2007-03" db="EMBL/GenBank/DDBJ databases">
        <authorList>
            <person name="Heidelberg J."/>
        </authorList>
    </citation>
    <scope>NUCLEOTIDE SEQUENCE [LARGE SCALE GENOMIC DNA]</scope>
    <source>
        <strain evidence="6">ATCC 39541 / Classical Ogawa 395 / O395</strain>
    </source>
</reference>
<dbReference type="Pfam" id="PF13377">
    <property type="entry name" value="Peripla_BP_3"/>
    <property type="match status" value="1"/>
</dbReference>
<gene>
    <name evidence="5" type="ordered locus">VC0395_A0905</name>
</gene>
<dbReference type="CDD" id="cd01392">
    <property type="entry name" value="HTH_LacI"/>
    <property type="match status" value="1"/>
</dbReference>
<evidence type="ECO:0000256" key="3">
    <source>
        <dbReference type="ARBA" id="ARBA00023163"/>
    </source>
</evidence>
<organism evidence="5 6">
    <name type="scientific">Vibrio cholerae serotype O1 (strain ATCC 39541 / Classical Ogawa 395 / O395)</name>
    <dbReference type="NCBI Taxonomy" id="345073"/>
    <lineage>
        <taxon>Bacteria</taxon>
        <taxon>Pseudomonadati</taxon>
        <taxon>Pseudomonadota</taxon>
        <taxon>Gammaproteobacteria</taxon>
        <taxon>Vibrionales</taxon>
        <taxon>Vibrionaceae</taxon>
        <taxon>Vibrio</taxon>
    </lineage>
</organism>
<keyword evidence="1" id="KW-0805">Transcription regulation</keyword>
<feature type="domain" description="HTH lacI-type" evidence="4">
    <location>
        <begin position="2"/>
        <end position="56"/>
    </location>
</feature>
<dbReference type="Pfam" id="PF00356">
    <property type="entry name" value="LacI"/>
    <property type="match status" value="1"/>
</dbReference>
<dbReference type="FunFam" id="1.10.260.40:FF:000002">
    <property type="entry name" value="HTH-type transcriptional repressor PurR"/>
    <property type="match status" value="1"/>
</dbReference>
<accession>A0A0H3AL37</accession>
<dbReference type="GeneID" id="69720032"/>
<dbReference type="Gene3D" id="1.10.260.40">
    <property type="entry name" value="lambda repressor-like DNA-binding domains"/>
    <property type="match status" value="1"/>
</dbReference>
<dbReference type="EMBL" id="CP000627">
    <property type="protein sequence ID" value="ABQ21256.1"/>
    <property type="molecule type" value="Genomic_DNA"/>
</dbReference>
<keyword evidence="2" id="KW-0238">DNA-binding</keyword>
<sequence>MARIKDVAELAGVNRSTVSRIINGEGKFKEETRRKVEQAMAQLNYRPSAIARSLATSSSNMMGLLVTYYTGGFFGEMMEQVQTELDMHHKFLITAQGHHSAQGEREAIQRFHDLRCDGYVLHSRYLSDDDLRALAQQPTPFVLLDRYVAGLEERCITFDHRGASQIVVEHLIQQGHRKIACITGPLHRHNSRLRQQGYLDALAQAGILPSKSLCEEGNYGRKSGYFAMQQLFARHPEITAVFSCSEEMTTGALQYLHEQGIAVPGRISIVSFDSVDLCESLYPTVTAVHFPISEMARAAVQSLIAMVKQQPTVGPQSFRPILKKRHADQPLSKIAERQDS</sequence>
<dbReference type="KEGG" id="vco:VC0395_A0905"/>
<keyword evidence="3" id="KW-0804">Transcription</keyword>
<protein>
    <submittedName>
        <fullName evidence="5">Transcriptional regulator, LacI family</fullName>
    </submittedName>
</protein>
<dbReference type="KEGG" id="vcr:VC395_1405"/>
<dbReference type="OrthoDB" id="9798934at2"/>
<dbReference type="SUPFAM" id="SSF47413">
    <property type="entry name" value="lambda repressor-like DNA-binding domains"/>
    <property type="match status" value="1"/>
</dbReference>